<protein>
    <submittedName>
        <fullName evidence="1">Uncharacterized protein</fullName>
    </submittedName>
</protein>
<dbReference type="Proteomes" id="UP000192422">
    <property type="component" value="Chromosome"/>
</dbReference>
<organism evidence="1 2">
    <name type="scientific">Thioclava electrotropha</name>
    <dbReference type="NCBI Taxonomy" id="1549850"/>
    <lineage>
        <taxon>Bacteria</taxon>
        <taxon>Pseudomonadati</taxon>
        <taxon>Pseudomonadota</taxon>
        <taxon>Alphaproteobacteria</taxon>
        <taxon>Rhodobacterales</taxon>
        <taxon>Paracoccaceae</taxon>
        <taxon>Thioclava</taxon>
    </lineage>
</organism>
<keyword evidence="2" id="KW-1185">Reference proteome</keyword>
<reference evidence="1 2" key="1">
    <citation type="submission" date="2020-05" db="EMBL/GenBank/DDBJ databases">
        <title>Thioclava electrotropha strain Elox9 finished genome.</title>
        <authorList>
            <person name="Rowe A.R."/>
            <person name="Wilbanks E.G."/>
        </authorList>
    </citation>
    <scope>NUCLEOTIDE SEQUENCE [LARGE SCALE GENOMIC DNA]</scope>
    <source>
        <strain evidence="1 2">Elox9</strain>
    </source>
</reference>
<name>A0ABX6YSI7_9RHOB</name>
<sequence>MPSAPITAANDTLDEATTVPLACNAIARLLARAVVRDLANTIPANSPAAPQKETAQ</sequence>
<proteinExistence type="predicted"/>
<dbReference type="EMBL" id="CP053562">
    <property type="protein sequence ID" value="QPZ90648.1"/>
    <property type="molecule type" value="Genomic_DNA"/>
</dbReference>
<gene>
    <name evidence="1" type="ORF">AKL02_006875</name>
</gene>
<evidence type="ECO:0000313" key="1">
    <source>
        <dbReference type="EMBL" id="QPZ90648.1"/>
    </source>
</evidence>
<dbReference type="RefSeq" id="WP_165756914.1">
    <property type="nucleotide sequence ID" value="NZ_CP053562.1"/>
</dbReference>
<accession>A0ABX6YSI7</accession>
<evidence type="ECO:0000313" key="2">
    <source>
        <dbReference type="Proteomes" id="UP000192422"/>
    </source>
</evidence>